<dbReference type="InterPro" id="IPR000668">
    <property type="entry name" value="Peptidase_C1A_C"/>
</dbReference>
<dbReference type="OrthoDB" id="3789175at2759"/>
<dbReference type="SMART" id="SM00645">
    <property type="entry name" value="Pept_C1"/>
    <property type="match status" value="1"/>
</dbReference>
<dbReference type="InterPro" id="IPR038765">
    <property type="entry name" value="Papain-like_cys_pep_sf"/>
</dbReference>
<evidence type="ECO:0000313" key="3">
    <source>
        <dbReference type="EMBL" id="GIQ82750.1"/>
    </source>
</evidence>
<feature type="domain" description="Peptidase C1A papain C-terminal" evidence="2">
    <location>
        <begin position="20"/>
        <end position="259"/>
    </location>
</feature>
<dbReference type="GO" id="GO:0006508">
    <property type="term" value="P:proteolysis"/>
    <property type="evidence" value="ECO:0007669"/>
    <property type="project" value="InterPro"/>
</dbReference>
<dbReference type="GO" id="GO:0008234">
    <property type="term" value="F:cysteine-type peptidase activity"/>
    <property type="evidence" value="ECO:0007669"/>
    <property type="project" value="InterPro"/>
</dbReference>
<protein>
    <submittedName>
        <fullName evidence="3">Peptidase C1A</fullName>
    </submittedName>
</protein>
<gene>
    <name evidence="3" type="ORF">KIPB_003943</name>
</gene>
<evidence type="ECO:0000313" key="4">
    <source>
        <dbReference type="Proteomes" id="UP000265618"/>
    </source>
</evidence>
<comment type="caution">
    <text evidence="3">The sequence shown here is derived from an EMBL/GenBank/DDBJ whole genome shotgun (WGS) entry which is preliminary data.</text>
</comment>
<comment type="similarity">
    <text evidence="1">Belongs to the peptidase C1 family.</text>
</comment>
<dbReference type="EMBL" id="BDIP01000799">
    <property type="protein sequence ID" value="GIQ82750.1"/>
    <property type="molecule type" value="Genomic_DNA"/>
</dbReference>
<reference evidence="3 4" key="1">
    <citation type="journal article" date="2018" name="PLoS ONE">
        <title>The draft genome of Kipferlia bialata reveals reductive genome evolution in fornicate parasites.</title>
        <authorList>
            <person name="Tanifuji G."/>
            <person name="Takabayashi S."/>
            <person name="Kume K."/>
            <person name="Takagi M."/>
            <person name="Nakayama T."/>
            <person name="Kamikawa R."/>
            <person name="Inagaki Y."/>
            <person name="Hashimoto T."/>
        </authorList>
    </citation>
    <scope>NUCLEOTIDE SEQUENCE [LARGE SCALE GENOMIC DNA]</scope>
    <source>
        <strain evidence="3">NY0173</strain>
    </source>
</reference>
<accession>A0A9K3CV88</accession>
<dbReference type="Gene3D" id="3.90.70.10">
    <property type="entry name" value="Cysteine proteinases"/>
    <property type="match status" value="1"/>
</dbReference>
<dbReference type="PROSITE" id="PS00139">
    <property type="entry name" value="THIOL_PROTEASE_CYS"/>
    <property type="match status" value="1"/>
</dbReference>
<dbReference type="Pfam" id="PF00112">
    <property type="entry name" value="Peptidase_C1"/>
    <property type="match status" value="1"/>
</dbReference>
<proteinExistence type="inferred from homology"/>
<organism evidence="3 4">
    <name type="scientific">Kipferlia bialata</name>
    <dbReference type="NCBI Taxonomy" id="797122"/>
    <lineage>
        <taxon>Eukaryota</taxon>
        <taxon>Metamonada</taxon>
        <taxon>Carpediemonas-like organisms</taxon>
        <taxon>Kipferlia</taxon>
    </lineage>
</organism>
<dbReference type="InterPro" id="IPR000169">
    <property type="entry name" value="Pept_cys_AS"/>
</dbReference>
<dbReference type="AlphaFoldDB" id="A0A9K3CV88"/>
<feature type="non-terminal residue" evidence="3">
    <location>
        <position position="260"/>
    </location>
</feature>
<dbReference type="SUPFAM" id="SSF54001">
    <property type="entry name" value="Cysteine proteinases"/>
    <property type="match status" value="1"/>
</dbReference>
<dbReference type="PRINTS" id="PR00705">
    <property type="entry name" value="PAPAIN"/>
</dbReference>
<evidence type="ECO:0000256" key="1">
    <source>
        <dbReference type="ARBA" id="ARBA00008455"/>
    </source>
</evidence>
<name>A0A9K3CV88_9EUKA</name>
<dbReference type="Proteomes" id="UP000265618">
    <property type="component" value="Unassembled WGS sequence"/>
</dbReference>
<sequence length="260" mass="28795">FDPHYNPFDTSKDTSFRADYPTHWDWRDVDGQDYVGDIRDQLNCGSCYSFGGVASMEARLRVKSANKDKIYLATQDVVSCSPYSEGCDGGFAYNVGKYAHDYGIVSLNNFAYQPPFSGVPCSNKHIDPEHTYYAQDYYYVGGYYGATDEQSMMEEIYTNGPVAVAVSVSDDFVTYGGQEGKGGIFIEAPVVDDDGFVTTDHVITCVGWGEDNGVPYWIVRNSWGRHWGNDGGIEGQGGYMYVHRGSDTIGIESCTTAYTM</sequence>
<dbReference type="InterPro" id="IPR013128">
    <property type="entry name" value="Peptidase_C1A"/>
</dbReference>
<keyword evidence="4" id="KW-1185">Reference proteome</keyword>
<evidence type="ECO:0000259" key="2">
    <source>
        <dbReference type="SMART" id="SM00645"/>
    </source>
</evidence>
<dbReference type="PANTHER" id="PTHR12411">
    <property type="entry name" value="CYSTEINE PROTEASE FAMILY C1-RELATED"/>
    <property type="match status" value="1"/>
</dbReference>